<dbReference type="AlphaFoldDB" id="A0AAV9QUJ4"/>
<name>A0AAV9QUJ4_9TELE</name>
<feature type="non-terminal residue" evidence="2">
    <location>
        <position position="1"/>
    </location>
</feature>
<dbReference type="Proteomes" id="UP001311232">
    <property type="component" value="Unassembled WGS sequence"/>
</dbReference>
<evidence type="ECO:0000256" key="1">
    <source>
        <dbReference type="SAM" id="MobiDB-lite"/>
    </source>
</evidence>
<feature type="compositionally biased region" description="Pro residues" evidence="1">
    <location>
        <begin position="73"/>
        <end position="91"/>
    </location>
</feature>
<comment type="caution">
    <text evidence="2">The sequence shown here is derived from an EMBL/GenBank/DDBJ whole genome shotgun (WGS) entry which is preliminary data.</text>
</comment>
<dbReference type="PRINTS" id="PR01217">
    <property type="entry name" value="PRICHEXTENSN"/>
</dbReference>
<evidence type="ECO:0000313" key="3">
    <source>
        <dbReference type="Proteomes" id="UP001311232"/>
    </source>
</evidence>
<organism evidence="2 3">
    <name type="scientific">Crenichthys baileyi</name>
    <name type="common">White River springfish</name>
    <dbReference type="NCBI Taxonomy" id="28760"/>
    <lineage>
        <taxon>Eukaryota</taxon>
        <taxon>Metazoa</taxon>
        <taxon>Chordata</taxon>
        <taxon>Craniata</taxon>
        <taxon>Vertebrata</taxon>
        <taxon>Euteleostomi</taxon>
        <taxon>Actinopterygii</taxon>
        <taxon>Neopterygii</taxon>
        <taxon>Teleostei</taxon>
        <taxon>Neoteleostei</taxon>
        <taxon>Acanthomorphata</taxon>
        <taxon>Ovalentaria</taxon>
        <taxon>Atherinomorphae</taxon>
        <taxon>Cyprinodontiformes</taxon>
        <taxon>Goodeidae</taxon>
        <taxon>Crenichthys</taxon>
    </lineage>
</organism>
<reference evidence="2 3" key="1">
    <citation type="submission" date="2021-06" db="EMBL/GenBank/DDBJ databases">
        <authorList>
            <person name="Palmer J.M."/>
        </authorList>
    </citation>
    <scope>NUCLEOTIDE SEQUENCE [LARGE SCALE GENOMIC DNA]</scope>
    <source>
        <strain evidence="2 3">MEX-2019</strain>
        <tissue evidence="2">Muscle</tissue>
    </source>
</reference>
<evidence type="ECO:0000313" key="2">
    <source>
        <dbReference type="EMBL" id="KAK5601166.1"/>
    </source>
</evidence>
<accession>A0AAV9QUJ4</accession>
<feature type="compositionally biased region" description="Low complexity" evidence="1">
    <location>
        <begin position="177"/>
        <end position="187"/>
    </location>
</feature>
<sequence length="220" mass="22596">VRAPAAPRGNQPPDPGGPPGAETGRQGLGSGPCPEPSPQQPPSTSGEGAMYKRGVHMAQTNPPTRAAPGRSSPDPPTSSDPDPMSLPPPVNPNMNLATGPPLTGTPISNTCPQTQTPRIPPPQVNSIAERPMKPHPPSASSTYSPALSTPATPRSPTTQRAATARQGPRATPPPPTGTTGQTLPSTAPATGPPTLQHDGTNSWMDGWISITQDIQNIWSK</sequence>
<proteinExistence type="predicted"/>
<feature type="compositionally biased region" description="Low complexity" evidence="1">
    <location>
        <begin position="144"/>
        <end position="169"/>
    </location>
</feature>
<keyword evidence="3" id="KW-1185">Reference proteome</keyword>
<gene>
    <name evidence="2" type="ORF">CRENBAI_003222</name>
</gene>
<protein>
    <submittedName>
        <fullName evidence="2">Uncharacterized protein</fullName>
    </submittedName>
</protein>
<dbReference type="EMBL" id="JAHHUM010002708">
    <property type="protein sequence ID" value="KAK5601166.1"/>
    <property type="molecule type" value="Genomic_DNA"/>
</dbReference>
<feature type="region of interest" description="Disordered" evidence="1">
    <location>
        <begin position="1"/>
        <end position="203"/>
    </location>
</feature>